<protein>
    <recommendedName>
        <fullName evidence="5">Acetyl-CoA synthetase-like protein</fullName>
    </recommendedName>
</protein>
<proteinExistence type="predicted"/>
<dbReference type="PANTHER" id="PTHR43439">
    <property type="entry name" value="PHENYLACETATE-COENZYME A LIGASE"/>
    <property type="match status" value="1"/>
</dbReference>
<dbReference type="InterPro" id="IPR051414">
    <property type="entry name" value="Adenylate-forming_Reductase"/>
</dbReference>
<dbReference type="Pfam" id="PF23562">
    <property type="entry name" value="AMP-binding_C_3"/>
    <property type="match status" value="1"/>
</dbReference>
<dbReference type="EMBL" id="JAFJYH010000168">
    <property type="protein sequence ID" value="KAG4416993.1"/>
    <property type="molecule type" value="Genomic_DNA"/>
</dbReference>
<comment type="caution">
    <text evidence="3">The sequence shown here is derived from an EMBL/GenBank/DDBJ whole genome shotgun (WGS) entry which is preliminary data.</text>
</comment>
<dbReference type="OrthoDB" id="429813at2759"/>
<accession>A0A8H7TDU8</accession>
<reference evidence="3" key="1">
    <citation type="submission" date="2021-02" db="EMBL/GenBank/DDBJ databases">
        <title>Genome sequence Cadophora malorum strain M34.</title>
        <authorList>
            <person name="Stefanovic E."/>
            <person name="Vu D."/>
            <person name="Scully C."/>
            <person name="Dijksterhuis J."/>
            <person name="Roader J."/>
            <person name="Houbraken J."/>
        </authorList>
    </citation>
    <scope>NUCLEOTIDE SEQUENCE</scope>
    <source>
        <strain evidence="3">M34</strain>
    </source>
</reference>
<keyword evidence="4" id="KW-1185">Reference proteome</keyword>
<keyword evidence="2" id="KW-0597">Phosphoprotein</keyword>
<evidence type="ECO:0000256" key="2">
    <source>
        <dbReference type="ARBA" id="ARBA00022553"/>
    </source>
</evidence>
<dbReference type="AlphaFoldDB" id="A0A8H7TDU8"/>
<dbReference type="Gene3D" id="3.40.50.12780">
    <property type="entry name" value="N-terminal domain of ligase-like"/>
    <property type="match status" value="1"/>
</dbReference>
<dbReference type="SUPFAM" id="SSF56801">
    <property type="entry name" value="Acetyl-CoA synthetase-like"/>
    <property type="match status" value="1"/>
</dbReference>
<dbReference type="PANTHER" id="PTHR43439:SF2">
    <property type="entry name" value="ENZYME, PUTATIVE (JCVI)-RELATED"/>
    <property type="match status" value="1"/>
</dbReference>
<sequence length="333" mass="36858">MASTPATCYAYTKSYSDAKSDIVLILHISGSTGHPKPIFNNHAAINRVDMDRFIPEVEGRTVASSFLFEGPLYNGSPFFHLSGVIVSCISMFFGTTPVIPPPDEPVTPKVARDIASSIQSRRPLAPSTGNWIATNLPATHLYQVYGSTEAYMMPLLVPPKSHWSYIEFHPLLMPQFEPLSSDNAEWQSRDLFSHCTDSGSSHLWKFESRMDDILILNNALKVNPLHIEIPLVGQPQLKGAMVFGAGHERCGILLESRDGTPLAGSEKERFVDSVWPDVQKANRGVPEHARVHRDLVVVADPKRPLPRSVKMGVIRSLGTKLYGKEIEGVYLSQ</sequence>
<evidence type="ECO:0000256" key="1">
    <source>
        <dbReference type="ARBA" id="ARBA00022450"/>
    </source>
</evidence>
<dbReference type="Proteomes" id="UP000664132">
    <property type="component" value="Unassembled WGS sequence"/>
</dbReference>
<dbReference type="InterPro" id="IPR042099">
    <property type="entry name" value="ANL_N_sf"/>
</dbReference>
<organism evidence="3 4">
    <name type="scientific">Cadophora malorum</name>
    <dbReference type="NCBI Taxonomy" id="108018"/>
    <lineage>
        <taxon>Eukaryota</taxon>
        <taxon>Fungi</taxon>
        <taxon>Dikarya</taxon>
        <taxon>Ascomycota</taxon>
        <taxon>Pezizomycotina</taxon>
        <taxon>Leotiomycetes</taxon>
        <taxon>Helotiales</taxon>
        <taxon>Ploettnerulaceae</taxon>
        <taxon>Cadophora</taxon>
    </lineage>
</organism>
<evidence type="ECO:0000313" key="4">
    <source>
        <dbReference type="Proteomes" id="UP000664132"/>
    </source>
</evidence>
<gene>
    <name evidence="3" type="ORF">IFR04_009883</name>
</gene>
<keyword evidence="1" id="KW-0596">Phosphopantetheine</keyword>
<evidence type="ECO:0000313" key="3">
    <source>
        <dbReference type="EMBL" id="KAG4416993.1"/>
    </source>
</evidence>
<evidence type="ECO:0008006" key="5">
    <source>
        <dbReference type="Google" id="ProtNLM"/>
    </source>
</evidence>
<name>A0A8H7TDU8_9HELO</name>